<dbReference type="Gene3D" id="3.30.70.920">
    <property type="match status" value="2"/>
</dbReference>
<dbReference type="InterPro" id="IPR019887">
    <property type="entry name" value="Tscrpt_reg_AsnC/Lrp_C"/>
</dbReference>
<dbReference type="Proteomes" id="UP001595923">
    <property type="component" value="Unassembled WGS sequence"/>
</dbReference>
<dbReference type="PANTHER" id="PTHR30154">
    <property type="entry name" value="LEUCINE-RESPONSIVE REGULATORY PROTEIN"/>
    <property type="match status" value="1"/>
</dbReference>
<evidence type="ECO:0000313" key="5">
    <source>
        <dbReference type="EMBL" id="MFC4560726.1"/>
    </source>
</evidence>
<dbReference type="InterPro" id="IPR000485">
    <property type="entry name" value="AsnC-type_HTH_dom"/>
</dbReference>
<keyword evidence="2" id="KW-0238">DNA-binding</keyword>
<dbReference type="SUPFAM" id="SSF46785">
    <property type="entry name" value="Winged helix' DNA-binding domain"/>
    <property type="match status" value="2"/>
</dbReference>
<proteinExistence type="predicted"/>
<reference evidence="6" key="1">
    <citation type="journal article" date="2019" name="Int. J. Syst. Evol. Microbiol.">
        <title>The Global Catalogue of Microorganisms (GCM) 10K type strain sequencing project: providing services to taxonomists for standard genome sequencing and annotation.</title>
        <authorList>
            <consortium name="The Broad Institute Genomics Platform"/>
            <consortium name="The Broad Institute Genome Sequencing Center for Infectious Disease"/>
            <person name="Wu L."/>
            <person name="Ma J."/>
        </authorList>
    </citation>
    <scope>NUCLEOTIDE SEQUENCE [LARGE SCALE GENOMIC DNA]</scope>
    <source>
        <strain evidence="6">XZYJ18</strain>
    </source>
</reference>
<dbReference type="RefSeq" id="WP_378571129.1">
    <property type="nucleotide sequence ID" value="NZ_JBHSFQ010000002.1"/>
</dbReference>
<protein>
    <submittedName>
        <fullName evidence="5">Lrp/AsnC family transcriptional regulator</fullName>
    </submittedName>
</protein>
<dbReference type="InterPro" id="IPR036390">
    <property type="entry name" value="WH_DNA-bd_sf"/>
</dbReference>
<dbReference type="EMBL" id="JBHSFQ010000002">
    <property type="protein sequence ID" value="MFC4560726.1"/>
    <property type="molecule type" value="Genomic_DNA"/>
</dbReference>
<keyword evidence="6" id="KW-1185">Reference proteome</keyword>
<keyword evidence="3" id="KW-0804">Transcription</keyword>
<dbReference type="Pfam" id="PF13404">
    <property type="entry name" value="HTH_AsnC-type"/>
    <property type="match status" value="2"/>
</dbReference>
<dbReference type="Gene3D" id="1.10.10.10">
    <property type="entry name" value="Winged helix-like DNA-binding domain superfamily/Winged helix DNA-binding domain"/>
    <property type="match status" value="2"/>
</dbReference>
<dbReference type="InterPro" id="IPR036388">
    <property type="entry name" value="WH-like_DNA-bd_sf"/>
</dbReference>
<dbReference type="Pfam" id="PF01037">
    <property type="entry name" value="AsnC_trans_reg"/>
    <property type="match status" value="1"/>
</dbReference>
<dbReference type="SUPFAM" id="SSF54909">
    <property type="entry name" value="Dimeric alpha+beta barrel"/>
    <property type="match status" value="2"/>
</dbReference>
<feature type="domain" description="HTH asnC-type" evidence="4">
    <location>
        <begin position="156"/>
        <end position="216"/>
    </location>
</feature>
<comment type="caution">
    <text evidence="5">The sequence shown here is derived from an EMBL/GenBank/DDBJ whole genome shotgun (WGS) entry which is preliminary data.</text>
</comment>
<dbReference type="PROSITE" id="PS50956">
    <property type="entry name" value="HTH_ASNC_2"/>
    <property type="match status" value="2"/>
</dbReference>
<gene>
    <name evidence="5" type="ORF">ACFO4E_02525</name>
</gene>
<evidence type="ECO:0000259" key="4">
    <source>
        <dbReference type="PROSITE" id="PS50956"/>
    </source>
</evidence>
<dbReference type="InterPro" id="IPR011008">
    <property type="entry name" value="Dimeric_a/b-barrel"/>
</dbReference>
<dbReference type="PRINTS" id="PR00033">
    <property type="entry name" value="HTHASNC"/>
</dbReference>
<sequence>MSALEIDRTDAAIVRELQADGRLPFETLAGRVGLSRAAARLRVRRLLDNKAIRVVGVLHPAVRGIGALAHLSIGVRRDAGPVAAAVADLPEAALVHLTAGRFPLTAQIRGSDLPRLTAVVDRVRELPGVAEVDTAVYTRVVKDPYLASSAPPDISPDDIDLRLLRLLEADGRLSFADLAGRVGLSAGAVRSRVMRLMRGRAVHVTALLDPGAVGLDRHGGFAIRLAEGGDAAAKEIASWDSTQFLTGCLGRADLMGTLAATSISALHAAYERLRVLPGVTVTETWIHLAQVKERYDLPT</sequence>
<dbReference type="InterPro" id="IPR019888">
    <property type="entry name" value="Tscrpt_reg_AsnC-like"/>
</dbReference>
<evidence type="ECO:0000256" key="3">
    <source>
        <dbReference type="ARBA" id="ARBA00023163"/>
    </source>
</evidence>
<evidence type="ECO:0000256" key="1">
    <source>
        <dbReference type="ARBA" id="ARBA00023015"/>
    </source>
</evidence>
<feature type="domain" description="HTH asnC-type" evidence="4">
    <location>
        <begin position="6"/>
        <end position="66"/>
    </location>
</feature>
<name>A0ABV9DPN2_9ACTN</name>
<dbReference type="SMART" id="SM00344">
    <property type="entry name" value="HTH_ASNC"/>
    <property type="match status" value="2"/>
</dbReference>
<accession>A0ABV9DPN2</accession>
<keyword evidence="1" id="KW-0805">Transcription regulation</keyword>
<organism evidence="5 6">
    <name type="scientific">Nocardiopsis mangrovi</name>
    <dbReference type="NCBI Taxonomy" id="1179818"/>
    <lineage>
        <taxon>Bacteria</taxon>
        <taxon>Bacillati</taxon>
        <taxon>Actinomycetota</taxon>
        <taxon>Actinomycetes</taxon>
        <taxon>Streptosporangiales</taxon>
        <taxon>Nocardiopsidaceae</taxon>
        <taxon>Nocardiopsis</taxon>
    </lineage>
</organism>
<evidence type="ECO:0000313" key="6">
    <source>
        <dbReference type="Proteomes" id="UP001595923"/>
    </source>
</evidence>
<evidence type="ECO:0000256" key="2">
    <source>
        <dbReference type="ARBA" id="ARBA00023125"/>
    </source>
</evidence>
<dbReference type="PANTHER" id="PTHR30154:SF34">
    <property type="entry name" value="TRANSCRIPTIONAL REGULATOR AZLB"/>
    <property type="match status" value="1"/>
</dbReference>